<protein>
    <recommendedName>
        <fullName evidence="3">Porin domain-containing protein</fullName>
    </recommendedName>
</protein>
<keyword evidence="2" id="KW-1185">Reference proteome</keyword>
<name>F4LNM0_TREBD</name>
<proteinExistence type="predicted"/>
<sequence length="375" mass="39377">MKRVVAGIAVLLLAVSVIFAGDVGVSMEAKANLWTKSADGNSDGFGIVSGDDYLGQLMTSYDAEKGGGFLRFRVMERSATWDGVTANNALHLDRWAVYVKPFGGVKLGMMTAPYEVFAESINWHPIFAAALFETGSPKLYAEITAVKNLTLVAGVDSDLTDAEKPFNTFGAAAKYDIEGIGAASVMFENRAGISGQGKAQVIGAAFNFTGVPNLTALVGYAAILNDTANMNSFAQNRIEAFVTYTAGAFSVSLYDGVVLRNADYVAKKADGSDGVGGFGNRVAVKASYALNDVVTPSLRINHYMNYGDASWGGLGLAGPAETTGSLIVEPKVNFNLGNGIGCYAGAVITYNMNKDVADGNSRTTFSVPVGITVDF</sequence>
<accession>F4LNM0</accession>
<dbReference type="RefSeq" id="WP_013757593.1">
    <property type="nucleotide sequence ID" value="NC_015500.1"/>
</dbReference>
<reference evidence="2" key="1">
    <citation type="submission" date="2011-04" db="EMBL/GenBank/DDBJ databases">
        <title>The complete genome of Treponema brennaborense DSM 12168.</title>
        <authorList>
            <person name="Lucas S."/>
            <person name="Han J."/>
            <person name="Lapidus A."/>
            <person name="Bruce D."/>
            <person name="Goodwin L."/>
            <person name="Pitluck S."/>
            <person name="Peters L."/>
            <person name="Kyrpides N."/>
            <person name="Mavromatis K."/>
            <person name="Ivanova N."/>
            <person name="Mikhailova N."/>
            <person name="Pagani I."/>
            <person name="Teshima H."/>
            <person name="Detter J.C."/>
            <person name="Tapia R."/>
            <person name="Han C."/>
            <person name="Land M."/>
            <person name="Hauser L."/>
            <person name="Markowitz V."/>
            <person name="Cheng J.-F."/>
            <person name="Hugenholtz P."/>
            <person name="Woyke T."/>
            <person name="Wu D."/>
            <person name="Gronow S."/>
            <person name="Wellnitz S."/>
            <person name="Brambilla E."/>
            <person name="Klenk H.-P."/>
            <person name="Eisen J.A."/>
        </authorList>
    </citation>
    <scope>NUCLEOTIDE SEQUENCE [LARGE SCALE GENOMIC DNA]</scope>
    <source>
        <strain evidence="2">DSM 12168 / CIP 105900 / DD5/3</strain>
    </source>
</reference>
<dbReference type="HOGENOM" id="CLU_737575_0_0_12"/>
<evidence type="ECO:0000313" key="1">
    <source>
        <dbReference type="EMBL" id="AEE15874.1"/>
    </source>
</evidence>
<evidence type="ECO:0000313" key="2">
    <source>
        <dbReference type="Proteomes" id="UP000006546"/>
    </source>
</evidence>
<organism evidence="1 2">
    <name type="scientific">Treponema brennaborense (strain DSM 12168 / CIP 105900 / DD5/3)</name>
    <dbReference type="NCBI Taxonomy" id="906968"/>
    <lineage>
        <taxon>Bacteria</taxon>
        <taxon>Pseudomonadati</taxon>
        <taxon>Spirochaetota</taxon>
        <taxon>Spirochaetia</taxon>
        <taxon>Spirochaetales</taxon>
        <taxon>Treponemataceae</taxon>
        <taxon>Treponema</taxon>
    </lineage>
</organism>
<dbReference type="Proteomes" id="UP000006546">
    <property type="component" value="Chromosome"/>
</dbReference>
<evidence type="ECO:0008006" key="3">
    <source>
        <dbReference type="Google" id="ProtNLM"/>
    </source>
</evidence>
<dbReference type="KEGG" id="tbe:Trebr_0430"/>
<dbReference type="EMBL" id="CP002696">
    <property type="protein sequence ID" value="AEE15874.1"/>
    <property type="molecule type" value="Genomic_DNA"/>
</dbReference>
<gene>
    <name evidence="1" type="ordered locus">Trebr_0430</name>
</gene>
<dbReference type="AlphaFoldDB" id="F4LNM0"/>